<evidence type="ECO:0000313" key="2">
    <source>
        <dbReference type="Proteomes" id="UP000694892"/>
    </source>
</evidence>
<sequence length="94" mass="10469">MIGLLECIAGKSDSPFTASGSIVEQRRRERELSTCSDAGAVMSDKSGWHIPVLQLNCPREESSYLPEAAQCLWERKTVFCIYLYTKADPVTIRG</sequence>
<protein>
    <submittedName>
        <fullName evidence="1">Uncharacterized protein</fullName>
    </submittedName>
</protein>
<evidence type="ECO:0000313" key="1">
    <source>
        <dbReference type="EMBL" id="OCT64456.1"/>
    </source>
</evidence>
<accession>A0A974H4R3</accession>
<gene>
    <name evidence="1" type="ORF">XELAEV_18045555mg</name>
</gene>
<dbReference type="AlphaFoldDB" id="A0A974H4R3"/>
<name>A0A974H4R3_XENLA</name>
<dbReference type="Proteomes" id="UP000694892">
    <property type="component" value="Chromosome 9_10L"/>
</dbReference>
<proteinExistence type="predicted"/>
<dbReference type="EMBL" id="CM004482">
    <property type="protein sequence ID" value="OCT64456.1"/>
    <property type="molecule type" value="Genomic_DNA"/>
</dbReference>
<reference evidence="2" key="1">
    <citation type="journal article" date="2016" name="Nature">
        <title>Genome evolution in the allotetraploid frog Xenopus laevis.</title>
        <authorList>
            <person name="Session A.M."/>
            <person name="Uno Y."/>
            <person name="Kwon T."/>
            <person name="Chapman J.A."/>
            <person name="Toyoda A."/>
            <person name="Takahashi S."/>
            <person name="Fukui A."/>
            <person name="Hikosaka A."/>
            <person name="Suzuki A."/>
            <person name="Kondo M."/>
            <person name="van Heeringen S.J."/>
            <person name="Quigley I."/>
            <person name="Heinz S."/>
            <person name="Ogino H."/>
            <person name="Ochi H."/>
            <person name="Hellsten U."/>
            <person name="Lyons J.B."/>
            <person name="Simakov O."/>
            <person name="Putnam N."/>
            <person name="Stites J."/>
            <person name="Kuroki Y."/>
            <person name="Tanaka T."/>
            <person name="Michiue T."/>
            <person name="Watanabe M."/>
            <person name="Bogdanovic O."/>
            <person name="Lister R."/>
            <person name="Georgiou G."/>
            <person name="Paranjpe S.S."/>
            <person name="van Kruijsbergen I."/>
            <person name="Shu S."/>
            <person name="Carlson J."/>
            <person name="Kinoshita T."/>
            <person name="Ohta Y."/>
            <person name="Mawaribuchi S."/>
            <person name="Jenkins J."/>
            <person name="Grimwood J."/>
            <person name="Schmutz J."/>
            <person name="Mitros T."/>
            <person name="Mozaffari S.V."/>
            <person name="Suzuki Y."/>
            <person name="Haramoto Y."/>
            <person name="Yamamoto T.S."/>
            <person name="Takagi C."/>
            <person name="Heald R."/>
            <person name="Miller K."/>
            <person name="Haudenschild C."/>
            <person name="Kitzman J."/>
            <person name="Nakayama T."/>
            <person name="Izutsu Y."/>
            <person name="Robert J."/>
            <person name="Fortriede J."/>
            <person name="Burns K."/>
            <person name="Lotay V."/>
            <person name="Karimi K."/>
            <person name="Yasuoka Y."/>
            <person name="Dichmann D.S."/>
            <person name="Flajnik M.F."/>
            <person name="Houston D.W."/>
            <person name="Shendure J."/>
            <person name="DuPasquier L."/>
            <person name="Vize P.D."/>
            <person name="Zorn A.M."/>
            <person name="Ito M."/>
            <person name="Marcotte E.M."/>
            <person name="Wallingford J.B."/>
            <person name="Ito Y."/>
            <person name="Asashima M."/>
            <person name="Ueno N."/>
            <person name="Matsuda Y."/>
            <person name="Veenstra G.J."/>
            <person name="Fujiyama A."/>
            <person name="Harland R.M."/>
            <person name="Taira M."/>
            <person name="Rokhsar D.S."/>
        </authorList>
    </citation>
    <scope>NUCLEOTIDE SEQUENCE [LARGE SCALE GENOMIC DNA]</scope>
    <source>
        <strain evidence="2">J</strain>
    </source>
</reference>
<organism evidence="1 2">
    <name type="scientific">Xenopus laevis</name>
    <name type="common">African clawed frog</name>
    <dbReference type="NCBI Taxonomy" id="8355"/>
    <lineage>
        <taxon>Eukaryota</taxon>
        <taxon>Metazoa</taxon>
        <taxon>Chordata</taxon>
        <taxon>Craniata</taxon>
        <taxon>Vertebrata</taxon>
        <taxon>Euteleostomi</taxon>
        <taxon>Amphibia</taxon>
        <taxon>Batrachia</taxon>
        <taxon>Anura</taxon>
        <taxon>Pipoidea</taxon>
        <taxon>Pipidae</taxon>
        <taxon>Xenopodinae</taxon>
        <taxon>Xenopus</taxon>
        <taxon>Xenopus</taxon>
    </lineage>
</organism>